<gene>
    <name evidence="3" type="ORF">KP509_20G079500</name>
</gene>
<feature type="compositionally biased region" description="Basic and acidic residues" evidence="1">
    <location>
        <begin position="111"/>
        <end position="128"/>
    </location>
</feature>
<evidence type="ECO:0000256" key="2">
    <source>
        <dbReference type="SAM" id="SignalP"/>
    </source>
</evidence>
<sequence length="139" mass="15512">MLLSSLFLLLYMSYTQIPPAAPASSVMSGSIVSSPRRLLPWRCPPPSSTIEVQISKAMRGFSASHSIRSHGSPQPATFNAEGSRSRVREAPDENLSRRDRRYQQQQLFRVGGDHLPKSTDVKEDEKRFVPAGPNPLHNR</sequence>
<feature type="compositionally biased region" description="Basic and acidic residues" evidence="1">
    <location>
        <begin position="83"/>
        <end position="97"/>
    </location>
</feature>
<evidence type="ECO:0000256" key="1">
    <source>
        <dbReference type="SAM" id="MobiDB-lite"/>
    </source>
</evidence>
<dbReference type="Proteomes" id="UP000825935">
    <property type="component" value="Chromosome 20"/>
</dbReference>
<comment type="caution">
    <text evidence="3">The sequence shown here is derived from an EMBL/GenBank/DDBJ whole genome shotgun (WGS) entry which is preliminary data.</text>
</comment>
<dbReference type="OrthoDB" id="749487at2759"/>
<name>A0A8T2SIS6_CERRI</name>
<feature type="signal peptide" evidence="2">
    <location>
        <begin position="1"/>
        <end position="15"/>
    </location>
</feature>
<dbReference type="AlphaFoldDB" id="A0A8T2SIS6"/>
<reference evidence="3" key="1">
    <citation type="submission" date="2021-08" db="EMBL/GenBank/DDBJ databases">
        <title>WGS assembly of Ceratopteris richardii.</title>
        <authorList>
            <person name="Marchant D.B."/>
            <person name="Chen G."/>
            <person name="Jenkins J."/>
            <person name="Shu S."/>
            <person name="Leebens-Mack J."/>
            <person name="Grimwood J."/>
            <person name="Schmutz J."/>
            <person name="Soltis P."/>
            <person name="Soltis D."/>
            <person name="Chen Z.-H."/>
        </authorList>
    </citation>
    <scope>NUCLEOTIDE SEQUENCE</scope>
    <source>
        <strain evidence="3">Whitten #5841</strain>
        <tissue evidence="3">Leaf</tissue>
    </source>
</reference>
<evidence type="ECO:0000313" key="3">
    <source>
        <dbReference type="EMBL" id="KAH7332277.1"/>
    </source>
</evidence>
<evidence type="ECO:0000313" key="4">
    <source>
        <dbReference type="Proteomes" id="UP000825935"/>
    </source>
</evidence>
<keyword evidence="2" id="KW-0732">Signal</keyword>
<protein>
    <submittedName>
        <fullName evidence="3">Uncharacterized protein</fullName>
    </submittedName>
</protein>
<proteinExistence type="predicted"/>
<keyword evidence="4" id="KW-1185">Reference proteome</keyword>
<feature type="compositionally biased region" description="Polar residues" evidence="1">
    <location>
        <begin position="63"/>
        <end position="82"/>
    </location>
</feature>
<dbReference type="EMBL" id="CM035425">
    <property type="protein sequence ID" value="KAH7332277.1"/>
    <property type="molecule type" value="Genomic_DNA"/>
</dbReference>
<feature type="region of interest" description="Disordered" evidence="1">
    <location>
        <begin position="61"/>
        <end position="139"/>
    </location>
</feature>
<feature type="chain" id="PRO_5035884086" evidence="2">
    <location>
        <begin position="16"/>
        <end position="139"/>
    </location>
</feature>
<accession>A0A8T2SIS6</accession>
<organism evidence="3 4">
    <name type="scientific">Ceratopteris richardii</name>
    <name type="common">Triangle waterfern</name>
    <dbReference type="NCBI Taxonomy" id="49495"/>
    <lineage>
        <taxon>Eukaryota</taxon>
        <taxon>Viridiplantae</taxon>
        <taxon>Streptophyta</taxon>
        <taxon>Embryophyta</taxon>
        <taxon>Tracheophyta</taxon>
        <taxon>Polypodiopsida</taxon>
        <taxon>Polypodiidae</taxon>
        <taxon>Polypodiales</taxon>
        <taxon>Pteridineae</taxon>
        <taxon>Pteridaceae</taxon>
        <taxon>Parkerioideae</taxon>
        <taxon>Ceratopteris</taxon>
    </lineage>
</organism>